<dbReference type="EMBL" id="AMLP01000227">
    <property type="protein sequence ID" value="ELS51687.1"/>
    <property type="molecule type" value="Genomic_DNA"/>
</dbReference>
<reference evidence="2 3" key="1">
    <citation type="journal article" date="2013" name="Genome Announc.">
        <title>Draft Genome Sequence of Streptomyces viridochromogenes Strain Tu57, Producer of Avilamycin.</title>
        <authorList>
            <person name="Gruning B.A."/>
            <person name="Erxleben A."/>
            <person name="Hahnlein A."/>
            <person name="Gunther S."/>
        </authorList>
    </citation>
    <scope>NUCLEOTIDE SEQUENCE [LARGE SCALE GENOMIC DNA]</scope>
    <source>
        <strain evidence="2 3">Tue57</strain>
    </source>
</reference>
<evidence type="ECO:0000313" key="3">
    <source>
        <dbReference type="Proteomes" id="UP000011205"/>
    </source>
</evidence>
<name>L8P8S2_STRVR</name>
<evidence type="ECO:0000256" key="1">
    <source>
        <dbReference type="SAM" id="MobiDB-lite"/>
    </source>
</evidence>
<dbReference type="AlphaFoldDB" id="L8P8S2"/>
<protein>
    <submittedName>
        <fullName evidence="2">Uncharacterized protein</fullName>
    </submittedName>
</protein>
<evidence type="ECO:0000313" key="2">
    <source>
        <dbReference type="EMBL" id="ELS51687.1"/>
    </source>
</evidence>
<proteinExistence type="predicted"/>
<accession>L8P8S2</accession>
<feature type="region of interest" description="Disordered" evidence="1">
    <location>
        <begin position="1"/>
        <end position="78"/>
    </location>
</feature>
<gene>
    <name evidence="2" type="ORF">STVIR_7357</name>
</gene>
<dbReference type="Proteomes" id="UP000011205">
    <property type="component" value="Unassembled WGS sequence"/>
</dbReference>
<sequence>MNPTAVRPPRGVRKRRAAQAAGPGRTGTYRGPAGNRSEGSGSSPDRMAAMGCLRESPRWIGRVTRRPRPRGDGTGARR</sequence>
<comment type="caution">
    <text evidence="2">The sequence shown here is derived from an EMBL/GenBank/DDBJ whole genome shotgun (WGS) entry which is preliminary data.</text>
</comment>
<dbReference type="PATRIC" id="fig|1160705.3.peg.7264"/>
<organism evidence="2 3">
    <name type="scientific">Streptomyces viridochromogenes Tue57</name>
    <dbReference type="NCBI Taxonomy" id="1160705"/>
    <lineage>
        <taxon>Bacteria</taxon>
        <taxon>Bacillati</taxon>
        <taxon>Actinomycetota</taxon>
        <taxon>Actinomycetes</taxon>
        <taxon>Kitasatosporales</taxon>
        <taxon>Streptomycetaceae</taxon>
        <taxon>Streptomyces</taxon>
    </lineage>
</organism>